<sequence>MKPITLLQDETAPPWPAPVAAPSPLSTALPRRGSRTAAGLAISVGLHAALVGALLFGGFHPDFVAPPPAAPMVVELETASPPVPQREVPPGPEQVERQAAHPTPPDPPPVKPAPSAPEPVFFTPPRPSAPTDPGPAAPETTAPPVLAALVAPRAASNAVATWEGQVLAALEKKRRYPPAAQLRRQQGVAHVRFRMDRGGKVLWARLERSSGFTELDRAAVETPKRAQPLPPIPVERPDQVELVVPVEFFIGAP</sequence>
<dbReference type="GO" id="GO:0098797">
    <property type="term" value="C:plasma membrane protein complex"/>
    <property type="evidence" value="ECO:0007669"/>
    <property type="project" value="TreeGrafter"/>
</dbReference>
<reference evidence="13 14" key="1">
    <citation type="submission" date="2018-04" db="EMBL/GenBank/DDBJ databases">
        <title>The genome sequence of Caulobacter sp. 744.</title>
        <authorList>
            <person name="Gao J."/>
            <person name="Sun J."/>
        </authorList>
    </citation>
    <scope>NUCLEOTIDE SEQUENCE [LARGE SCALE GENOMIC DNA]</scope>
    <source>
        <strain evidence="13 14">774</strain>
    </source>
</reference>
<evidence type="ECO:0000256" key="4">
    <source>
        <dbReference type="ARBA" id="ARBA00022475"/>
    </source>
</evidence>
<dbReference type="PROSITE" id="PS52015">
    <property type="entry name" value="TONB_CTD"/>
    <property type="match status" value="1"/>
</dbReference>
<evidence type="ECO:0000256" key="5">
    <source>
        <dbReference type="ARBA" id="ARBA00022519"/>
    </source>
</evidence>
<evidence type="ECO:0000256" key="10">
    <source>
        <dbReference type="SAM" id="MobiDB-lite"/>
    </source>
</evidence>
<evidence type="ECO:0000256" key="2">
    <source>
        <dbReference type="ARBA" id="ARBA00006555"/>
    </source>
</evidence>
<gene>
    <name evidence="13" type="ORF">DDF67_21735</name>
</gene>
<evidence type="ECO:0000256" key="7">
    <source>
        <dbReference type="ARBA" id="ARBA00022927"/>
    </source>
</evidence>
<dbReference type="PANTHER" id="PTHR33446">
    <property type="entry name" value="PROTEIN TONB-RELATED"/>
    <property type="match status" value="1"/>
</dbReference>
<dbReference type="AlphaFoldDB" id="A0A2T9JGU9"/>
<dbReference type="RefSeq" id="WP_109454879.1">
    <property type="nucleotide sequence ID" value="NZ_QDKQ01000071.1"/>
</dbReference>
<dbReference type="InterPro" id="IPR051045">
    <property type="entry name" value="TonB-dependent_transducer"/>
</dbReference>
<dbReference type="InterPro" id="IPR037682">
    <property type="entry name" value="TonB_C"/>
</dbReference>
<dbReference type="InterPro" id="IPR006260">
    <property type="entry name" value="TonB/TolA_C"/>
</dbReference>
<evidence type="ECO:0000256" key="11">
    <source>
        <dbReference type="SAM" id="Phobius"/>
    </source>
</evidence>
<dbReference type="PANTHER" id="PTHR33446:SF2">
    <property type="entry name" value="PROTEIN TONB"/>
    <property type="match status" value="1"/>
</dbReference>
<feature type="transmembrane region" description="Helical" evidence="11">
    <location>
        <begin position="37"/>
        <end position="59"/>
    </location>
</feature>
<protein>
    <submittedName>
        <fullName evidence="13">Energy transducer TonB</fullName>
    </submittedName>
</protein>
<feature type="region of interest" description="Disordered" evidence="10">
    <location>
        <begin position="80"/>
        <end position="140"/>
    </location>
</feature>
<evidence type="ECO:0000256" key="3">
    <source>
        <dbReference type="ARBA" id="ARBA00022448"/>
    </source>
</evidence>
<dbReference type="GO" id="GO:0031992">
    <property type="term" value="F:energy transducer activity"/>
    <property type="evidence" value="ECO:0007669"/>
    <property type="project" value="TreeGrafter"/>
</dbReference>
<name>A0A2T9JGU9_9CAUL</name>
<comment type="caution">
    <text evidence="13">The sequence shown here is derived from an EMBL/GenBank/DDBJ whole genome shotgun (WGS) entry which is preliminary data.</text>
</comment>
<organism evidence="13 14">
    <name type="scientific">Caulobacter endophyticus</name>
    <dbReference type="NCBI Taxonomy" id="2172652"/>
    <lineage>
        <taxon>Bacteria</taxon>
        <taxon>Pseudomonadati</taxon>
        <taxon>Pseudomonadota</taxon>
        <taxon>Alphaproteobacteria</taxon>
        <taxon>Caulobacterales</taxon>
        <taxon>Caulobacteraceae</taxon>
        <taxon>Caulobacter</taxon>
    </lineage>
</organism>
<keyword evidence="14" id="KW-1185">Reference proteome</keyword>
<dbReference type="EMBL" id="QDKQ01000071">
    <property type="protein sequence ID" value="PVM82912.1"/>
    <property type="molecule type" value="Genomic_DNA"/>
</dbReference>
<evidence type="ECO:0000256" key="9">
    <source>
        <dbReference type="ARBA" id="ARBA00023136"/>
    </source>
</evidence>
<feature type="compositionally biased region" description="Pro residues" evidence="10">
    <location>
        <begin position="81"/>
        <end position="92"/>
    </location>
</feature>
<keyword evidence="5" id="KW-0997">Cell inner membrane</keyword>
<dbReference type="Proteomes" id="UP000245073">
    <property type="component" value="Unassembled WGS sequence"/>
</dbReference>
<dbReference type="Gene3D" id="3.30.1150.10">
    <property type="match status" value="1"/>
</dbReference>
<dbReference type="OrthoDB" id="8481221at2"/>
<evidence type="ECO:0000256" key="1">
    <source>
        <dbReference type="ARBA" id="ARBA00004383"/>
    </source>
</evidence>
<evidence type="ECO:0000256" key="6">
    <source>
        <dbReference type="ARBA" id="ARBA00022692"/>
    </source>
</evidence>
<evidence type="ECO:0000313" key="13">
    <source>
        <dbReference type="EMBL" id="PVM82912.1"/>
    </source>
</evidence>
<keyword evidence="9 11" id="KW-0472">Membrane</keyword>
<keyword evidence="6 11" id="KW-0812">Transmembrane</keyword>
<dbReference type="GO" id="GO:0055085">
    <property type="term" value="P:transmembrane transport"/>
    <property type="evidence" value="ECO:0007669"/>
    <property type="project" value="InterPro"/>
</dbReference>
<keyword evidence="3" id="KW-0813">Transport</keyword>
<dbReference type="GO" id="GO:0015031">
    <property type="term" value="P:protein transport"/>
    <property type="evidence" value="ECO:0007669"/>
    <property type="project" value="UniProtKB-KW"/>
</dbReference>
<evidence type="ECO:0000259" key="12">
    <source>
        <dbReference type="PROSITE" id="PS52015"/>
    </source>
</evidence>
<comment type="similarity">
    <text evidence="2">Belongs to the TonB family.</text>
</comment>
<dbReference type="NCBIfam" id="TIGR01352">
    <property type="entry name" value="tonB_Cterm"/>
    <property type="match status" value="1"/>
</dbReference>
<keyword evidence="4" id="KW-1003">Cell membrane</keyword>
<feature type="region of interest" description="Disordered" evidence="10">
    <location>
        <begin position="1"/>
        <end position="31"/>
    </location>
</feature>
<accession>A0A2T9JGU9</accession>
<feature type="compositionally biased region" description="Pro residues" evidence="10">
    <location>
        <begin position="102"/>
        <end position="136"/>
    </location>
</feature>
<dbReference type="Pfam" id="PF03544">
    <property type="entry name" value="TonB_C"/>
    <property type="match status" value="1"/>
</dbReference>
<evidence type="ECO:0000256" key="8">
    <source>
        <dbReference type="ARBA" id="ARBA00022989"/>
    </source>
</evidence>
<keyword evidence="7" id="KW-0653">Protein transport</keyword>
<comment type="subcellular location">
    <subcellularLocation>
        <location evidence="1">Cell inner membrane</location>
        <topology evidence="1">Single-pass membrane protein</topology>
        <orientation evidence="1">Periplasmic side</orientation>
    </subcellularLocation>
</comment>
<dbReference type="SUPFAM" id="SSF74653">
    <property type="entry name" value="TolA/TonB C-terminal domain"/>
    <property type="match status" value="1"/>
</dbReference>
<feature type="domain" description="TonB C-terminal" evidence="12">
    <location>
        <begin position="161"/>
        <end position="253"/>
    </location>
</feature>
<evidence type="ECO:0000313" key="14">
    <source>
        <dbReference type="Proteomes" id="UP000245073"/>
    </source>
</evidence>
<proteinExistence type="inferred from homology"/>
<keyword evidence="8 11" id="KW-1133">Transmembrane helix</keyword>